<dbReference type="Proteomes" id="UP000008064">
    <property type="component" value="Unassembled WGS sequence"/>
</dbReference>
<dbReference type="GeneID" id="18817905"/>
<dbReference type="KEGG" id="sla:SERLADRAFT_459498"/>
<dbReference type="HOGENOM" id="CLU_2198598_0_0_1"/>
<gene>
    <name evidence="2" type="ORF">SERLADRAFT_459498</name>
</gene>
<dbReference type="RefSeq" id="XP_007314943.1">
    <property type="nucleotide sequence ID" value="XM_007314881.1"/>
</dbReference>
<accession>F8NK60</accession>
<name>F8NK60_SERL9</name>
<organism>
    <name type="scientific">Serpula lacrymans var. lacrymans (strain S7.9)</name>
    <name type="common">Dry rot fungus</name>
    <dbReference type="NCBI Taxonomy" id="578457"/>
    <lineage>
        <taxon>Eukaryota</taxon>
        <taxon>Fungi</taxon>
        <taxon>Dikarya</taxon>
        <taxon>Basidiomycota</taxon>
        <taxon>Agaricomycotina</taxon>
        <taxon>Agaricomycetes</taxon>
        <taxon>Agaricomycetidae</taxon>
        <taxon>Boletales</taxon>
        <taxon>Coniophorineae</taxon>
        <taxon>Serpulaceae</taxon>
        <taxon>Serpula</taxon>
    </lineage>
</organism>
<proteinExistence type="predicted"/>
<protein>
    <submittedName>
        <fullName evidence="2">Uncharacterized protein</fullName>
    </submittedName>
</protein>
<evidence type="ECO:0000313" key="2">
    <source>
        <dbReference type="EMBL" id="EGO28744.1"/>
    </source>
</evidence>
<feature type="region of interest" description="Disordered" evidence="1">
    <location>
        <begin position="1"/>
        <end position="27"/>
    </location>
</feature>
<reference evidence="2" key="1">
    <citation type="submission" date="2011-04" db="EMBL/GenBank/DDBJ databases">
        <title>Evolution of plant cell wall degrading machinery underlies the functional diversity of forest fungi.</title>
        <authorList>
            <consortium name="US DOE Joint Genome Institute (JGI-PGF)"/>
            <person name="Eastwood D.C."/>
            <person name="Floudas D."/>
            <person name="Binder M."/>
            <person name="Majcherczyk A."/>
            <person name="Schneider P."/>
            <person name="Aerts A."/>
            <person name="Asiegbu F.O."/>
            <person name="Baker S.E."/>
            <person name="Barry K."/>
            <person name="Bendiksby M."/>
            <person name="Blumentritt M."/>
            <person name="Coutinho P.M."/>
            <person name="Cullen D."/>
            <person name="Cullen D."/>
            <person name="Gathman A."/>
            <person name="Goodell B."/>
            <person name="Henrissat B."/>
            <person name="Ihrmark K."/>
            <person name="Kauserud H."/>
            <person name="Kohler A."/>
            <person name="LaButti K."/>
            <person name="Lapidus A."/>
            <person name="Lavin J.L."/>
            <person name="Lee Y.-H."/>
            <person name="Lindquist E."/>
            <person name="Lilly W."/>
            <person name="Lucas S."/>
            <person name="Morin E."/>
            <person name="Murat C."/>
            <person name="Oguiza J.A."/>
            <person name="Park J."/>
            <person name="Pisabarro A.G."/>
            <person name="Riley R."/>
            <person name="Rosling A."/>
            <person name="Salamov A."/>
            <person name="Schmidt O."/>
            <person name="Schmutz J."/>
            <person name="Skrede I."/>
            <person name="Stenlid J."/>
            <person name="Wiebenga A."/>
            <person name="Xie X."/>
            <person name="Kues U."/>
            <person name="Hibbett D.S."/>
            <person name="Hoffmeister D."/>
            <person name="Hogberg N."/>
            <person name="Martin F."/>
            <person name="Grigoriev I.V."/>
            <person name="Watkinson S.C."/>
        </authorList>
    </citation>
    <scope>NUCLEOTIDE SEQUENCE</scope>
    <source>
        <strain evidence="2">S7.9</strain>
    </source>
</reference>
<dbReference type="AlphaFoldDB" id="F8NK60"/>
<dbReference type="EMBL" id="GL945430">
    <property type="protein sequence ID" value="EGO28744.1"/>
    <property type="molecule type" value="Genomic_DNA"/>
</dbReference>
<evidence type="ECO:0000256" key="1">
    <source>
        <dbReference type="SAM" id="MobiDB-lite"/>
    </source>
</evidence>
<sequence length="108" mass="12381">MSRLDSGSSRSIRASRPQRSSCAVWTSTKEQRTTRLVAHSIQVRPFHEVHPHFLPVEWKPFHPFLCSSSVKPPAESVVQDMPLVQFRIFLHSKTRVCLLCGRDSLKVE</sequence>